<dbReference type="AlphaFoldDB" id="A0A517ZWC8"/>
<feature type="region of interest" description="Disordered" evidence="1">
    <location>
        <begin position="436"/>
        <end position="458"/>
    </location>
</feature>
<dbReference type="Proteomes" id="UP000319383">
    <property type="component" value="Chromosome"/>
</dbReference>
<dbReference type="Gene3D" id="2.160.20.10">
    <property type="entry name" value="Single-stranded right-handed beta-helix, Pectin lyase-like"/>
    <property type="match status" value="2"/>
</dbReference>
<dbReference type="SUPFAM" id="SSF51126">
    <property type="entry name" value="Pectin lyase-like"/>
    <property type="match status" value="2"/>
</dbReference>
<proteinExistence type="predicted"/>
<keyword evidence="4" id="KW-0456">Lyase</keyword>
<keyword evidence="5" id="KW-1185">Reference proteome</keyword>
<dbReference type="EMBL" id="CP036276">
    <property type="protein sequence ID" value="QDU46813.1"/>
    <property type="molecule type" value="Genomic_DNA"/>
</dbReference>
<gene>
    <name evidence="4" type="ORF">Mal52_53350</name>
</gene>
<dbReference type="GO" id="GO:0016829">
    <property type="term" value="F:lyase activity"/>
    <property type="evidence" value="ECO:0007669"/>
    <property type="project" value="UniProtKB-KW"/>
</dbReference>
<feature type="domain" description="Right handed beta helix" evidence="3">
    <location>
        <begin position="111"/>
        <end position="206"/>
    </location>
</feature>
<dbReference type="SMART" id="SM00710">
    <property type="entry name" value="PbH1"/>
    <property type="match status" value="9"/>
</dbReference>
<evidence type="ECO:0000259" key="3">
    <source>
        <dbReference type="Pfam" id="PF13229"/>
    </source>
</evidence>
<organism evidence="4 5">
    <name type="scientific">Symmachiella dynata</name>
    <dbReference type="NCBI Taxonomy" id="2527995"/>
    <lineage>
        <taxon>Bacteria</taxon>
        <taxon>Pseudomonadati</taxon>
        <taxon>Planctomycetota</taxon>
        <taxon>Planctomycetia</taxon>
        <taxon>Planctomycetales</taxon>
        <taxon>Planctomycetaceae</taxon>
        <taxon>Symmachiella</taxon>
    </lineage>
</organism>
<evidence type="ECO:0000313" key="5">
    <source>
        <dbReference type="Proteomes" id="UP000319383"/>
    </source>
</evidence>
<dbReference type="InterPro" id="IPR011050">
    <property type="entry name" value="Pectin_lyase_fold/virulence"/>
</dbReference>
<dbReference type="Pfam" id="PF13229">
    <property type="entry name" value="Beta_helix"/>
    <property type="match status" value="2"/>
</dbReference>
<dbReference type="InterPro" id="IPR039448">
    <property type="entry name" value="Beta_helix"/>
</dbReference>
<dbReference type="InterPro" id="IPR006626">
    <property type="entry name" value="PbH1"/>
</dbReference>
<dbReference type="KEGG" id="sdyn:Mal52_53350"/>
<dbReference type="Pfam" id="PF12708">
    <property type="entry name" value="Pect-lyase_RHGA_epim"/>
    <property type="match status" value="1"/>
</dbReference>
<evidence type="ECO:0000256" key="1">
    <source>
        <dbReference type="SAM" id="MobiDB-lite"/>
    </source>
</evidence>
<dbReference type="InterPro" id="IPR024535">
    <property type="entry name" value="RHGA/B-epi-like_pectate_lyase"/>
</dbReference>
<dbReference type="InterPro" id="IPR012334">
    <property type="entry name" value="Pectin_lyas_fold"/>
</dbReference>
<feature type="domain" description="Right handed beta helix" evidence="3">
    <location>
        <begin position="278"/>
        <end position="434"/>
    </location>
</feature>
<protein>
    <submittedName>
        <fullName evidence="4">Pectate lyase superfamily protein</fullName>
    </submittedName>
</protein>
<feature type="domain" description="Rhamnogalacturonase A/B/Epimerase-like pectate lyase" evidence="2">
    <location>
        <begin position="6"/>
        <end position="66"/>
    </location>
</feature>
<evidence type="ECO:0000313" key="4">
    <source>
        <dbReference type="EMBL" id="QDU46813.1"/>
    </source>
</evidence>
<accession>A0A517ZWC8</accession>
<reference evidence="4 5" key="1">
    <citation type="submission" date="2019-02" db="EMBL/GenBank/DDBJ databases">
        <title>Deep-cultivation of Planctomycetes and their phenomic and genomic characterization uncovers novel biology.</title>
        <authorList>
            <person name="Wiegand S."/>
            <person name="Jogler M."/>
            <person name="Boedeker C."/>
            <person name="Pinto D."/>
            <person name="Vollmers J."/>
            <person name="Rivas-Marin E."/>
            <person name="Kohn T."/>
            <person name="Peeters S.H."/>
            <person name="Heuer A."/>
            <person name="Rast P."/>
            <person name="Oberbeckmann S."/>
            <person name="Bunk B."/>
            <person name="Jeske O."/>
            <person name="Meyerdierks A."/>
            <person name="Storesund J.E."/>
            <person name="Kallscheuer N."/>
            <person name="Luecker S."/>
            <person name="Lage O.M."/>
            <person name="Pohl T."/>
            <person name="Merkel B.J."/>
            <person name="Hornburger P."/>
            <person name="Mueller R.-W."/>
            <person name="Bruemmer F."/>
            <person name="Labrenz M."/>
            <person name="Spormann A.M."/>
            <person name="Op den Camp H."/>
            <person name="Overmann J."/>
            <person name="Amann R."/>
            <person name="Jetten M.S.M."/>
            <person name="Mascher T."/>
            <person name="Medema M.H."/>
            <person name="Devos D.P."/>
            <person name="Kaster A.-K."/>
            <person name="Ovreas L."/>
            <person name="Rohde M."/>
            <person name="Galperin M.Y."/>
            <person name="Jogler C."/>
        </authorList>
    </citation>
    <scope>NUCLEOTIDE SEQUENCE [LARGE SCALE GENOMIC DNA]</scope>
    <source>
        <strain evidence="4 5">Mal52</strain>
    </source>
</reference>
<name>A0A517ZWC8_9PLAN</name>
<dbReference type="RefSeq" id="WP_145379340.1">
    <property type="nucleotide sequence ID" value="NZ_CP036276.1"/>
</dbReference>
<sequence>MPYAYNFGAAADGVTDDTDALKHAIEEGSGVLKLSKGTYRITKPLVFDLTKQGYAAILGDGGTARIVMAGPGPAIQVLGDHRGTALPDTVQQHTWENERFPIVSGIEILGEHPEAIGIQLRKTMQMTVSKVLVRNCKYGVHLVERNRNFLLCDSHIYDNAEYGLFLDRCNLHQINVTGNHISYNKRAGIKSLDGDVHNLQITGNDIEYNNHPGVDKSPNGEPTGAEIWFEAPDGVISEVTIASNTIQATVQPGGANIRIHGSGQQAPYGARLLAITGNILGSQTRGIELFSAQRVTIAGNTIYGAPDLSLFAKHCSGLSMSGNTVAWQGLPKDPPRDGIRIEECDNGVLSGLVTHGLSSGSPEADAAVTLVDCSDFAVSDCNIVDPRHRGIELENCTRCRVTGNHIIDRREEPSMQQAIRIRGGKNNLVRNNTVGGAVGDNISAPPESAVSDGNLDWD</sequence>
<evidence type="ECO:0000259" key="2">
    <source>
        <dbReference type="Pfam" id="PF12708"/>
    </source>
</evidence>